<evidence type="ECO:0000256" key="4">
    <source>
        <dbReference type="ARBA" id="ARBA00023033"/>
    </source>
</evidence>
<keyword evidence="4" id="KW-0503">Monooxygenase</keyword>
<evidence type="ECO:0000259" key="5">
    <source>
        <dbReference type="Pfam" id="PF00296"/>
    </source>
</evidence>
<dbReference type="NCBIfam" id="TIGR03621">
    <property type="entry name" value="F420_MSMEG_2516"/>
    <property type="match status" value="1"/>
</dbReference>
<keyword evidence="1" id="KW-0285">Flavoprotein</keyword>
<accession>A0A6J6DXG8</accession>
<sequence length="323" mass="34564">MSKPFRFGLQAYAPASAKDWRDLARKAESLGFSSFHLADHVIGPGPALDATGHPVQTVAAIPAMAVAAEATSTIKVGCRVLCVDYRNPVMLAKEAATLDFFSDGRLELGLGAGWLQNEYEAMGIPFDRAGVRIDRMEEVIELLRASFAEGELNIDGRHVHAVGFEAVPKPVSKPGPPLMIGGGARRVLTIAGREADIVSLNFDNSSGKLGAEGIGSSTAELTEQKIRWVREGAGDRFSDIELEIAAYFTIVTPDGAGTRSKMAPMFGMTPEVLAEHPHALIGSVDEICDRIVERRERYGISYVSFGASAIDAVAPVIERLAGK</sequence>
<dbReference type="InterPro" id="IPR019923">
    <property type="entry name" value="Lucif-like_OxRdtase_MSMEG_2516"/>
</dbReference>
<keyword evidence="2" id="KW-0288">FMN</keyword>
<feature type="domain" description="Luciferase-like" evidence="5">
    <location>
        <begin position="4"/>
        <end position="202"/>
    </location>
</feature>
<proteinExistence type="predicted"/>
<dbReference type="Pfam" id="PF00296">
    <property type="entry name" value="Bac_luciferase"/>
    <property type="match status" value="1"/>
</dbReference>
<reference evidence="6" key="1">
    <citation type="submission" date="2020-05" db="EMBL/GenBank/DDBJ databases">
        <authorList>
            <person name="Chiriac C."/>
            <person name="Salcher M."/>
            <person name="Ghai R."/>
            <person name="Kavagutti S V."/>
        </authorList>
    </citation>
    <scope>NUCLEOTIDE SEQUENCE</scope>
</reference>
<dbReference type="InterPro" id="IPR050172">
    <property type="entry name" value="SsuD_RutA_monooxygenase"/>
</dbReference>
<evidence type="ECO:0000256" key="2">
    <source>
        <dbReference type="ARBA" id="ARBA00022643"/>
    </source>
</evidence>
<dbReference type="PANTHER" id="PTHR42847">
    <property type="entry name" value="ALKANESULFONATE MONOOXYGENASE"/>
    <property type="match status" value="1"/>
</dbReference>
<protein>
    <submittedName>
        <fullName evidence="6">Unannotated protein</fullName>
    </submittedName>
</protein>
<dbReference type="EMBL" id="CAEZTS010000012">
    <property type="protein sequence ID" value="CAB4568782.1"/>
    <property type="molecule type" value="Genomic_DNA"/>
</dbReference>
<dbReference type="InterPro" id="IPR011251">
    <property type="entry name" value="Luciferase-like_dom"/>
</dbReference>
<evidence type="ECO:0000256" key="1">
    <source>
        <dbReference type="ARBA" id="ARBA00022630"/>
    </source>
</evidence>
<name>A0A6J6DXG8_9ZZZZ</name>
<dbReference type="GO" id="GO:0008726">
    <property type="term" value="F:alkanesulfonate monooxygenase activity"/>
    <property type="evidence" value="ECO:0007669"/>
    <property type="project" value="TreeGrafter"/>
</dbReference>
<organism evidence="6">
    <name type="scientific">freshwater metagenome</name>
    <dbReference type="NCBI Taxonomy" id="449393"/>
    <lineage>
        <taxon>unclassified sequences</taxon>
        <taxon>metagenomes</taxon>
        <taxon>ecological metagenomes</taxon>
    </lineage>
</organism>
<dbReference type="SUPFAM" id="SSF51679">
    <property type="entry name" value="Bacterial luciferase-like"/>
    <property type="match status" value="1"/>
</dbReference>
<evidence type="ECO:0000313" key="6">
    <source>
        <dbReference type="EMBL" id="CAB4568782.1"/>
    </source>
</evidence>
<dbReference type="PANTHER" id="PTHR42847:SF4">
    <property type="entry name" value="ALKANESULFONATE MONOOXYGENASE-RELATED"/>
    <property type="match status" value="1"/>
</dbReference>
<dbReference type="Gene3D" id="3.20.20.30">
    <property type="entry name" value="Luciferase-like domain"/>
    <property type="match status" value="1"/>
</dbReference>
<dbReference type="GO" id="GO:0046306">
    <property type="term" value="P:alkanesulfonate catabolic process"/>
    <property type="evidence" value="ECO:0007669"/>
    <property type="project" value="TreeGrafter"/>
</dbReference>
<keyword evidence="3" id="KW-0560">Oxidoreductase</keyword>
<dbReference type="InterPro" id="IPR036661">
    <property type="entry name" value="Luciferase-like_sf"/>
</dbReference>
<dbReference type="AlphaFoldDB" id="A0A6J6DXG8"/>
<evidence type="ECO:0000256" key="3">
    <source>
        <dbReference type="ARBA" id="ARBA00023002"/>
    </source>
</evidence>
<gene>
    <name evidence="6" type="ORF">UFOPK1722_00238</name>
</gene>